<sequence>MTLTVILIALLHAVPVLVVGAVKRSKIWLALIAMIAGVIGVVTGSPAYAAVDLLAVTVAFFVGISYINSQKAVVPKAPKLPPTMPEENQEGASWSGSVVTLIVVAAFLANKTTDKPTALLAPSPPTPIAPAPQPVVLAASPPADTYPQIKARSASRGIAHTRTGNSDLRHCLNLRSNAAIAECVDRGV</sequence>
<feature type="transmembrane region" description="Helical" evidence="1">
    <location>
        <begin position="25"/>
        <end position="42"/>
    </location>
</feature>
<keyword evidence="1" id="KW-0472">Membrane</keyword>
<protein>
    <submittedName>
        <fullName evidence="2">Uncharacterized protein</fullName>
    </submittedName>
</protein>
<keyword evidence="1" id="KW-1133">Transmembrane helix</keyword>
<dbReference type="Proteomes" id="UP000019812">
    <property type="component" value="Unassembled WGS sequence"/>
</dbReference>
<accession>A0A084Y3J3</accession>
<dbReference type="EMBL" id="JDSS02000016">
    <property type="protein sequence ID" value="KFB69287.1"/>
    <property type="molecule type" value="Genomic_DNA"/>
</dbReference>
<dbReference type="RefSeq" id="WP_034923146.1">
    <property type="nucleotide sequence ID" value="NZ_JDSS02000016.1"/>
</dbReference>
<feature type="transmembrane region" description="Helical" evidence="1">
    <location>
        <begin position="49"/>
        <end position="67"/>
    </location>
</feature>
<evidence type="ECO:0000313" key="2">
    <source>
        <dbReference type="EMBL" id="KFB69287.1"/>
    </source>
</evidence>
<name>A0A084Y3J3_9PROT</name>
<reference evidence="2 3" key="1">
    <citation type="submission" date="2014-07" db="EMBL/GenBank/DDBJ databases">
        <title>Expanding our view of genomic diversity in Candidatus Accumulibacter clades.</title>
        <authorList>
            <person name="Skennerton C.T."/>
            <person name="Barr J.J."/>
            <person name="Slater F.R."/>
            <person name="Bond P.L."/>
            <person name="Tyson G.W."/>
        </authorList>
    </citation>
    <scope>NUCLEOTIDE SEQUENCE [LARGE SCALE GENOMIC DNA]</scope>
    <source>
        <strain evidence="3">SK-01</strain>
    </source>
</reference>
<keyword evidence="1" id="KW-0812">Transmembrane</keyword>
<proteinExistence type="predicted"/>
<gene>
    <name evidence="2" type="ORF">CAPSK01_001032</name>
</gene>
<evidence type="ECO:0000313" key="3">
    <source>
        <dbReference type="Proteomes" id="UP000019812"/>
    </source>
</evidence>
<dbReference type="AlphaFoldDB" id="A0A084Y3J3"/>
<comment type="caution">
    <text evidence="2">The sequence shown here is derived from an EMBL/GenBank/DDBJ whole genome shotgun (WGS) entry which is preliminary data.</text>
</comment>
<evidence type="ECO:0000256" key="1">
    <source>
        <dbReference type="SAM" id="Phobius"/>
    </source>
</evidence>
<dbReference type="STRING" id="1457154.CAPSK01_001032"/>
<organism evidence="2 3">
    <name type="scientific">Candidatus Accumulibacter vicinus</name>
    <dbReference type="NCBI Taxonomy" id="2954382"/>
    <lineage>
        <taxon>Bacteria</taxon>
        <taxon>Pseudomonadati</taxon>
        <taxon>Pseudomonadota</taxon>
        <taxon>Betaproteobacteria</taxon>
        <taxon>Candidatus Accumulibacter</taxon>
    </lineage>
</organism>